<dbReference type="Proteomes" id="UP000664398">
    <property type="component" value="Unassembled WGS sequence"/>
</dbReference>
<comment type="caution">
    <text evidence="4">The sequence shown here is derived from an EMBL/GenBank/DDBJ whole genome shotgun (WGS) entry which is preliminary data.</text>
</comment>
<evidence type="ECO:0000259" key="3">
    <source>
        <dbReference type="Pfam" id="PF23359"/>
    </source>
</evidence>
<gene>
    <name evidence="4" type="ORF">J4H91_13345</name>
</gene>
<dbReference type="AlphaFoldDB" id="A0A939LXJ0"/>
<evidence type="ECO:0000313" key="4">
    <source>
        <dbReference type="EMBL" id="MBO1806292.1"/>
    </source>
</evidence>
<accession>A0A939LXJ0</accession>
<name>A0A939LXJ0_9MICO</name>
<dbReference type="Gene3D" id="4.10.320.10">
    <property type="entry name" value="E3-binding domain"/>
    <property type="match status" value="1"/>
</dbReference>
<dbReference type="InterPro" id="IPR036625">
    <property type="entry name" value="E3-bd_dom_sf"/>
</dbReference>
<sequence>MAIRHVQQLVDDLDGTVIESDSKPVRFGLDGVQYEIDLNEEHAAELRQFLARYVEAGRRVKQTRAKRTGVSQAARAETLDAIRKWAQSAGYEVSNTGRIPKAVMEAYQSAE</sequence>
<keyword evidence="1" id="KW-0238">DNA-binding</keyword>
<evidence type="ECO:0000259" key="2">
    <source>
        <dbReference type="Pfam" id="PF11774"/>
    </source>
</evidence>
<dbReference type="InterPro" id="IPR024412">
    <property type="entry name" value="Lsr2_dim_dom"/>
</dbReference>
<protein>
    <submittedName>
        <fullName evidence="4">Lsr2 family protein</fullName>
    </submittedName>
</protein>
<keyword evidence="5" id="KW-1185">Reference proteome</keyword>
<dbReference type="GO" id="GO:0003677">
    <property type="term" value="F:DNA binding"/>
    <property type="evidence" value="ECO:0007669"/>
    <property type="project" value="UniProtKB-KW"/>
</dbReference>
<feature type="domain" description="Lsr2 dimerization" evidence="2">
    <location>
        <begin position="1"/>
        <end position="61"/>
    </location>
</feature>
<dbReference type="InterPro" id="IPR042261">
    <property type="entry name" value="Lsr2-like_dimerization"/>
</dbReference>
<dbReference type="Gene3D" id="3.30.60.230">
    <property type="entry name" value="Lsr2, dimerization domain"/>
    <property type="match status" value="1"/>
</dbReference>
<proteinExistence type="predicted"/>
<dbReference type="Pfam" id="PF11774">
    <property type="entry name" value="Lsr2"/>
    <property type="match status" value="1"/>
</dbReference>
<dbReference type="Pfam" id="PF23359">
    <property type="entry name" value="Lsr2_DNA-bd"/>
    <property type="match status" value="1"/>
</dbReference>
<dbReference type="RefSeq" id="WP_208046754.1">
    <property type="nucleotide sequence ID" value="NZ_JAGDYL010000028.1"/>
</dbReference>
<dbReference type="EMBL" id="JAGDYL010000028">
    <property type="protein sequence ID" value="MBO1806292.1"/>
    <property type="molecule type" value="Genomic_DNA"/>
</dbReference>
<organism evidence="4 5">
    <name type="scientific">Leucobacter ruminantium</name>
    <dbReference type="NCBI Taxonomy" id="1289170"/>
    <lineage>
        <taxon>Bacteria</taxon>
        <taxon>Bacillati</taxon>
        <taxon>Actinomycetota</taxon>
        <taxon>Actinomycetes</taxon>
        <taxon>Micrococcales</taxon>
        <taxon>Microbacteriaceae</taxon>
        <taxon>Leucobacter</taxon>
    </lineage>
</organism>
<dbReference type="GO" id="GO:0016746">
    <property type="term" value="F:acyltransferase activity"/>
    <property type="evidence" value="ECO:0007669"/>
    <property type="project" value="InterPro"/>
</dbReference>
<feature type="domain" description="Lsr2 DNA-binding" evidence="3">
    <location>
        <begin position="76"/>
        <end position="110"/>
    </location>
</feature>
<dbReference type="InterPro" id="IPR055370">
    <property type="entry name" value="Lsr2_DNA-bd"/>
</dbReference>
<evidence type="ECO:0000313" key="5">
    <source>
        <dbReference type="Proteomes" id="UP000664398"/>
    </source>
</evidence>
<evidence type="ECO:0000256" key="1">
    <source>
        <dbReference type="ARBA" id="ARBA00023125"/>
    </source>
</evidence>
<reference evidence="4" key="1">
    <citation type="submission" date="2021-03" db="EMBL/GenBank/DDBJ databases">
        <title>Leucobacter chromiisoli sp. nov., isolated from chromium-containing soil of chemical plant.</title>
        <authorList>
            <person name="Xu Z."/>
        </authorList>
    </citation>
    <scope>NUCLEOTIDE SEQUENCE</scope>
    <source>
        <strain evidence="4">A2</strain>
    </source>
</reference>